<feature type="non-terminal residue" evidence="2">
    <location>
        <position position="102"/>
    </location>
</feature>
<feature type="region of interest" description="Disordered" evidence="1">
    <location>
        <begin position="1"/>
        <end position="36"/>
    </location>
</feature>
<dbReference type="Proteomes" id="UP000747399">
    <property type="component" value="Unassembled WGS sequence"/>
</dbReference>
<gene>
    <name evidence="2" type="ORF">Vafri_16046</name>
</gene>
<evidence type="ECO:0000313" key="3">
    <source>
        <dbReference type="Proteomes" id="UP000747399"/>
    </source>
</evidence>
<dbReference type="EMBL" id="BNCO01000046">
    <property type="protein sequence ID" value="GIL61644.1"/>
    <property type="molecule type" value="Genomic_DNA"/>
</dbReference>
<evidence type="ECO:0000256" key="1">
    <source>
        <dbReference type="SAM" id="MobiDB-lite"/>
    </source>
</evidence>
<proteinExistence type="predicted"/>
<organism evidence="2 3">
    <name type="scientific">Volvox africanus</name>
    <dbReference type="NCBI Taxonomy" id="51714"/>
    <lineage>
        <taxon>Eukaryota</taxon>
        <taxon>Viridiplantae</taxon>
        <taxon>Chlorophyta</taxon>
        <taxon>core chlorophytes</taxon>
        <taxon>Chlorophyceae</taxon>
        <taxon>CS clade</taxon>
        <taxon>Chlamydomonadales</taxon>
        <taxon>Volvocaceae</taxon>
        <taxon>Volvox</taxon>
    </lineage>
</organism>
<feature type="compositionally biased region" description="Pro residues" evidence="1">
    <location>
        <begin position="13"/>
        <end position="27"/>
    </location>
</feature>
<accession>A0A8J4BI24</accession>
<evidence type="ECO:0000313" key="2">
    <source>
        <dbReference type="EMBL" id="GIL61644.1"/>
    </source>
</evidence>
<reference evidence="2" key="1">
    <citation type="journal article" date="2021" name="Proc. Natl. Acad. Sci. U.S.A.">
        <title>Three genomes in the algal genus Volvox reveal the fate of a haploid sex-determining region after a transition to homothallism.</title>
        <authorList>
            <person name="Yamamoto K."/>
            <person name="Hamaji T."/>
            <person name="Kawai-Toyooka H."/>
            <person name="Matsuzaki R."/>
            <person name="Takahashi F."/>
            <person name="Nishimura Y."/>
            <person name="Kawachi M."/>
            <person name="Noguchi H."/>
            <person name="Minakuchi Y."/>
            <person name="Umen J.G."/>
            <person name="Toyoda A."/>
            <person name="Nozaki H."/>
        </authorList>
    </citation>
    <scope>NUCLEOTIDE SEQUENCE</scope>
    <source>
        <strain evidence="2">NIES-3780</strain>
    </source>
</reference>
<dbReference type="AlphaFoldDB" id="A0A8J4BI24"/>
<name>A0A8J4BI24_9CHLO</name>
<protein>
    <submittedName>
        <fullName evidence="2">Uncharacterized protein</fullName>
    </submittedName>
</protein>
<sequence length="102" mass="11214">MQHYGLRNTPLHPTAPPPLRPSAPPPLRHSATPPLHPSLCQPFPPYLGSINPVWQACPFSGAPPKGPVQFLLPVNRPPPKWSPNGPLKKIKKSIMDFCTAQY</sequence>
<keyword evidence="3" id="KW-1185">Reference proteome</keyword>
<comment type="caution">
    <text evidence="2">The sequence shown here is derived from an EMBL/GenBank/DDBJ whole genome shotgun (WGS) entry which is preliminary data.</text>
</comment>